<dbReference type="PANTHER" id="PTHR16172:SF30">
    <property type="entry name" value="SUGAR BABY, ISOFORM C"/>
    <property type="match status" value="1"/>
</dbReference>
<feature type="transmembrane region" description="Helical" evidence="6">
    <location>
        <begin position="499"/>
        <end position="518"/>
    </location>
</feature>
<dbReference type="SUPFAM" id="SSF103473">
    <property type="entry name" value="MFS general substrate transporter"/>
    <property type="match status" value="1"/>
</dbReference>
<dbReference type="AlphaFoldDB" id="A0A8X6MJH9"/>
<evidence type="ECO:0000256" key="5">
    <source>
        <dbReference type="ARBA" id="ARBA00023136"/>
    </source>
</evidence>
<comment type="similarity">
    <text evidence="2">Belongs to the major facilitator superfamily. MFSD6 family.</text>
</comment>
<keyword evidence="5 6" id="KW-0472">Membrane</keyword>
<evidence type="ECO:0000256" key="6">
    <source>
        <dbReference type="SAM" id="Phobius"/>
    </source>
</evidence>
<comment type="caution">
    <text evidence="8">The sequence shown here is derived from an EMBL/GenBank/DDBJ whole genome shotgun (WGS) entry which is preliminary data.</text>
</comment>
<dbReference type="InterPro" id="IPR051717">
    <property type="entry name" value="MFS_MFSD6"/>
</dbReference>
<feature type="transmembrane region" description="Helical" evidence="6">
    <location>
        <begin position="367"/>
        <end position="384"/>
    </location>
</feature>
<feature type="domain" description="Major facilitator superfamily (MFS) profile" evidence="7">
    <location>
        <begin position="434"/>
        <end position="616"/>
    </location>
</feature>
<sequence>MSASKIETIIDVCVIFDEPSNKQVMSKPFWHIDWDMFRFKIHYFLLIGALAQVTPFIAVFAKEKLGLSASSLGTVLTAQMFLFIFTRPLIGYIADYLNKLKAIICILTVINVACFYLLLAIPKYEGNEMANSTLPFVQSQFQTKNICHNLFASSRNRKIFTLTESSSVNFTHNQTERGNICTLCSLDNETCVKDCKVIAFDENYFTFFRTKNSSFDYEKTIVATSQQLALLCDQNDFINISLCLYDAISTGYQNRSRSENELVCSNILVSNETRKTYDAFICSILPTSYKNDIFISCSEKNISRNDLLSLNISKQKTVSDFVTYQFWAFGLIFTISSICASSNFTLSDTACCESIQKTGAEFGKQRLWGAIGWGINAALAGFINDSTGDFLASWTVAAVMLLLFLWNISKLDLVKPNFSKNILGDVGSVFKSKEFLAYELVVLINGMGTGIIWFYLIWFLTAIGGSEFLCGLSVTVQSLLGVIPFMFFSGWIIEKMGHFRILSASLLIYTIRFLWYSYLHNPWLVLPMEVTHGITYGLCYAVLASYAKTSSKPGTEATTQSVVFSTFEGLGTGLGCVLAGISFDYVGGQQTFFFASIFGACSFILSILMYFLIVRR</sequence>
<evidence type="ECO:0000313" key="8">
    <source>
        <dbReference type="EMBL" id="GFS57307.1"/>
    </source>
</evidence>
<dbReference type="InterPro" id="IPR036259">
    <property type="entry name" value="MFS_trans_sf"/>
</dbReference>
<keyword evidence="3 6" id="KW-0812">Transmembrane</keyword>
<dbReference type="InterPro" id="IPR020846">
    <property type="entry name" value="MFS_dom"/>
</dbReference>
<dbReference type="OrthoDB" id="6434437at2759"/>
<evidence type="ECO:0000313" key="9">
    <source>
        <dbReference type="Proteomes" id="UP000887013"/>
    </source>
</evidence>
<feature type="transmembrane region" description="Helical" evidence="6">
    <location>
        <begin position="561"/>
        <end position="586"/>
    </location>
</feature>
<dbReference type="PANTHER" id="PTHR16172">
    <property type="entry name" value="MAJOR FACILITATOR SUPERFAMILY DOMAIN-CONTAINING PROTEIN 6-LIKE"/>
    <property type="match status" value="1"/>
</dbReference>
<feature type="transmembrane region" description="Helical" evidence="6">
    <location>
        <begin position="592"/>
        <end position="613"/>
    </location>
</feature>
<dbReference type="EMBL" id="BMAW01092852">
    <property type="protein sequence ID" value="GFS57307.1"/>
    <property type="molecule type" value="Genomic_DNA"/>
</dbReference>
<dbReference type="Pfam" id="PF12832">
    <property type="entry name" value="MFS_1_like"/>
    <property type="match status" value="1"/>
</dbReference>
<accession>A0A8X6MJH9</accession>
<feature type="transmembrane region" description="Helical" evidence="6">
    <location>
        <begin position="390"/>
        <end position="408"/>
    </location>
</feature>
<dbReference type="Gene3D" id="1.20.1250.20">
    <property type="entry name" value="MFS general substrate transporter like domains"/>
    <property type="match status" value="3"/>
</dbReference>
<feature type="transmembrane region" description="Helical" evidence="6">
    <location>
        <begin position="67"/>
        <end position="90"/>
    </location>
</feature>
<name>A0A8X6MJH9_NEPPI</name>
<keyword evidence="4 6" id="KW-1133">Transmembrane helix</keyword>
<protein>
    <submittedName>
        <fullName evidence="8">Major facilitator superfamily domain-containing protein 6</fullName>
    </submittedName>
</protein>
<proteinExistence type="inferred from homology"/>
<evidence type="ECO:0000256" key="3">
    <source>
        <dbReference type="ARBA" id="ARBA00022692"/>
    </source>
</evidence>
<evidence type="ECO:0000256" key="4">
    <source>
        <dbReference type="ARBA" id="ARBA00022989"/>
    </source>
</evidence>
<keyword evidence="9" id="KW-1185">Reference proteome</keyword>
<comment type="subcellular location">
    <subcellularLocation>
        <location evidence="1">Membrane</location>
        <topology evidence="1">Multi-pass membrane protein</topology>
    </subcellularLocation>
</comment>
<dbReference type="Proteomes" id="UP000887013">
    <property type="component" value="Unassembled WGS sequence"/>
</dbReference>
<organism evidence="8 9">
    <name type="scientific">Nephila pilipes</name>
    <name type="common">Giant wood spider</name>
    <name type="synonym">Nephila maculata</name>
    <dbReference type="NCBI Taxonomy" id="299642"/>
    <lineage>
        <taxon>Eukaryota</taxon>
        <taxon>Metazoa</taxon>
        <taxon>Ecdysozoa</taxon>
        <taxon>Arthropoda</taxon>
        <taxon>Chelicerata</taxon>
        <taxon>Arachnida</taxon>
        <taxon>Araneae</taxon>
        <taxon>Araneomorphae</taxon>
        <taxon>Entelegynae</taxon>
        <taxon>Araneoidea</taxon>
        <taxon>Nephilidae</taxon>
        <taxon>Nephila</taxon>
    </lineage>
</organism>
<dbReference type="GO" id="GO:0022857">
    <property type="term" value="F:transmembrane transporter activity"/>
    <property type="evidence" value="ECO:0007669"/>
    <property type="project" value="InterPro"/>
</dbReference>
<evidence type="ECO:0000259" key="7">
    <source>
        <dbReference type="PROSITE" id="PS50850"/>
    </source>
</evidence>
<gene>
    <name evidence="8" type="primary">NCL1_31510</name>
    <name evidence="8" type="ORF">NPIL_508501</name>
</gene>
<dbReference type="PROSITE" id="PS50850">
    <property type="entry name" value="MFS"/>
    <property type="match status" value="1"/>
</dbReference>
<feature type="transmembrane region" description="Helical" evidence="6">
    <location>
        <begin position="41"/>
        <end position="61"/>
    </location>
</feature>
<feature type="transmembrane region" description="Helical" evidence="6">
    <location>
        <begin position="102"/>
        <end position="121"/>
    </location>
</feature>
<dbReference type="InterPro" id="IPR024989">
    <property type="entry name" value="MFS_assoc_dom"/>
</dbReference>
<feature type="transmembrane region" description="Helical" evidence="6">
    <location>
        <begin position="324"/>
        <end position="346"/>
    </location>
</feature>
<evidence type="ECO:0000256" key="2">
    <source>
        <dbReference type="ARBA" id="ARBA00005241"/>
    </source>
</evidence>
<dbReference type="GO" id="GO:0016020">
    <property type="term" value="C:membrane"/>
    <property type="evidence" value="ECO:0007669"/>
    <property type="project" value="UniProtKB-SubCell"/>
</dbReference>
<feature type="transmembrane region" description="Helical" evidence="6">
    <location>
        <begin position="440"/>
        <end position="460"/>
    </location>
</feature>
<feature type="transmembrane region" description="Helical" evidence="6">
    <location>
        <begin position="530"/>
        <end position="549"/>
    </location>
</feature>
<reference evidence="8" key="1">
    <citation type="submission" date="2020-08" db="EMBL/GenBank/DDBJ databases">
        <title>Multicomponent nature underlies the extraordinary mechanical properties of spider dragline silk.</title>
        <authorList>
            <person name="Kono N."/>
            <person name="Nakamura H."/>
            <person name="Mori M."/>
            <person name="Yoshida Y."/>
            <person name="Ohtoshi R."/>
            <person name="Malay A.D."/>
            <person name="Moran D.A.P."/>
            <person name="Tomita M."/>
            <person name="Numata K."/>
            <person name="Arakawa K."/>
        </authorList>
    </citation>
    <scope>NUCLEOTIDE SEQUENCE</scope>
</reference>
<feature type="transmembrane region" description="Helical" evidence="6">
    <location>
        <begin position="472"/>
        <end position="492"/>
    </location>
</feature>
<evidence type="ECO:0000256" key="1">
    <source>
        <dbReference type="ARBA" id="ARBA00004141"/>
    </source>
</evidence>